<dbReference type="AlphaFoldDB" id="A0A6I6N019"/>
<feature type="region of interest" description="Disordered" evidence="1">
    <location>
        <begin position="28"/>
        <end position="57"/>
    </location>
</feature>
<accession>A0A6I6N019</accession>
<evidence type="ECO:0000313" key="3">
    <source>
        <dbReference type="Proteomes" id="UP000436138"/>
    </source>
</evidence>
<name>A0A6I6N019_9ACTN</name>
<protein>
    <submittedName>
        <fullName evidence="2">Uncharacterized protein</fullName>
    </submittedName>
</protein>
<gene>
    <name evidence="2" type="ORF">GQF42_11525</name>
</gene>
<evidence type="ECO:0000313" key="2">
    <source>
        <dbReference type="EMBL" id="QHA03821.1"/>
    </source>
</evidence>
<dbReference type="EMBL" id="CP047020">
    <property type="protein sequence ID" value="QHA03821.1"/>
    <property type="molecule type" value="Genomic_DNA"/>
</dbReference>
<reference evidence="2 3" key="1">
    <citation type="submission" date="2019-12" db="EMBL/GenBank/DDBJ databases">
        <title>Streptomyces sp. strain T44 isolated from rhizosphere soil of Broussonetia papyrifera.</title>
        <authorList>
            <person name="Mo P."/>
        </authorList>
    </citation>
    <scope>NUCLEOTIDE SEQUENCE [LARGE SCALE GENOMIC DNA]</scope>
    <source>
        <strain evidence="2 3">T44</strain>
    </source>
</reference>
<organism evidence="2 3">
    <name type="scientific">Streptomyces broussonetiae</name>
    <dbReference type="NCBI Taxonomy" id="2686304"/>
    <lineage>
        <taxon>Bacteria</taxon>
        <taxon>Bacillati</taxon>
        <taxon>Actinomycetota</taxon>
        <taxon>Actinomycetes</taxon>
        <taxon>Kitasatosporales</taxon>
        <taxon>Streptomycetaceae</taxon>
        <taxon>Streptomyces</taxon>
    </lineage>
</organism>
<dbReference type="Proteomes" id="UP000436138">
    <property type="component" value="Chromosome"/>
</dbReference>
<keyword evidence="3" id="KW-1185">Reference proteome</keyword>
<evidence type="ECO:0000256" key="1">
    <source>
        <dbReference type="SAM" id="MobiDB-lite"/>
    </source>
</evidence>
<sequence length="70" mass="7463">MRVPPRWPLACGGSTGWGLPCRTAGEERCPRPARTHAGDSSAYASPPRGRVADLSHARPNPCGVRHFALS</sequence>
<dbReference type="KEGG" id="sbro:GQF42_11525"/>
<proteinExistence type="predicted"/>